<dbReference type="SMART" id="SM00344">
    <property type="entry name" value="HTH_ASNC"/>
    <property type="match status" value="1"/>
</dbReference>
<protein>
    <submittedName>
        <fullName evidence="5">Lrp/AsnC family transcriptional regulator, leucine-responsive regulatory protein</fullName>
    </submittedName>
</protein>
<evidence type="ECO:0000256" key="2">
    <source>
        <dbReference type="ARBA" id="ARBA00023125"/>
    </source>
</evidence>
<evidence type="ECO:0000256" key="3">
    <source>
        <dbReference type="ARBA" id="ARBA00023163"/>
    </source>
</evidence>
<sequence>MLDNTDRRILDELSNNSRVTMKELGTKIHMTGQATASRVAKLEDNGVIEGYTIKVNQAKLSCYIHAFITIFTKETNHQFYLSFIKTQMNYIINNYRISGEGCYILECRFPSNDYLNDFLVDLNKHANYKLSTVINKLDI</sequence>
<keyword evidence="2" id="KW-0238">DNA-binding</keyword>
<dbReference type="InterPro" id="IPR036388">
    <property type="entry name" value="WH-like_DNA-bd_sf"/>
</dbReference>
<dbReference type="GO" id="GO:0043565">
    <property type="term" value="F:sequence-specific DNA binding"/>
    <property type="evidence" value="ECO:0007669"/>
    <property type="project" value="InterPro"/>
</dbReference>
<gene>
    <name evidence="5" type="ORF">SAMN04487969_14119</name>
</gene>
<name>A0A1I2IS89_9BACL</name>
<dbReference type="InterPro" id="IPR000485">
    <property type="entry name" value="AsnC-type_HTH_dom"/>
</dbReference>
<dbReference type="GO" id="GO:0005829">
    <property type="term" value="C:cytosol"/>
    <property type="evidence" value="ECO:0007669"/>
    <property type="project" value="TreeGrafter"/>
</dbReference>
<reference evidence="6" key="1">
    <citation type="submission" date="2016-10" db="EMBL/GenBank/DDBJ databases">
        <authorList>
            <person name="Varghese N."/>
            <person name="Submissions S."/>
        </authorList>
    </citation>
    <scope>NUCLEOTIDE SEQUENCE [LARGE SCALE GENOMIC DNA]</scope>
    <source>
        <strain evidence="6">CGMCC 1.10223</strain>
    </source>
</reference>
<proteinExistence type="predicted"/>
<evidence type="ECO:0000256" key="1">
    <source>
        <dbReference type="ARBA" id="ARBA00023015"/>
    </source>
</evidence>
<dbReference type="GO" id="GO:0043200">
    <property type="term" value="P:response to amino acid"/>
    <property type="evidence" value="ECO:0007669"/>
    <property type="project" value="TreeGrafter"/>
</dbReference>
<dbReference type="PROSITE" id="PS50956">
    <property type="entry name" value="HTH_ASNC_2"/>
    <property type="match status" value="1"/>
</dbReference>
<evidence type="ECO:0000313" key="5">
    <source>
        <dbReference type="EMBL" id="SFF45149.1"/>
    </source>
</evidence>
<dbReference type="PRINTS" id="PR00033">
    <property type="entry name" value="HTHASNC"/>
</dbReference>
<organism evidence="5 6">
    <name type="scientific">Paenibacillus algorifonticola</name>
    <dbReference type="NCBI Taxonomy" id="684063"/>
    <lineage>
        <taxon>Bacteria</taxon>
        <taxon>Bacillati</taxon>
        <taxon>Bacillota</taxon>
        <taxon>Bacilli</taxon>
        <taxon>Bacillales</taxon>
        <taxon>Paenibacillaceae</taxon>
        <taxon>Paenibacillus</taxon>
    </lineage>
</organism>
<keyword evidence="6" id="KW-1185">Reference proteome</keyword>
<dbReference type="EMBL" id="FONN01000041">
    <property type="protein sequence ID" value="SFF45149.1"/>
    <property type="molecule type" value="Genomic_DNA"/>
</dbReference>
<evidence type="ECO:0000313" key="6">
    <source>
        <dbReference type="Proteomes" id="UP000183410"/>
    </source>
</evidence>
<dbReference type="InterPro" id="IPR011008">
    <property type="entry name" value="Dimeric_a/b-barrel"/>
</dbReference>
<dbReference type="PANTHER" id="PTHR30154:SF55">
    <property type="entry name" value="HTH-TYPE TRANSCRIPTIONAL REGULATOR LRPB"/>
    <property type="match status" value="1"/>
</dbReference>
<dbReference type="InterPro" id="IPR036390">
    <property type="entry name" value="WH_DNA-bd_sf"/>
</dbReference>
<dbReference type="PANTHER" id="PTHR30154">
    <property type="entry name" value="LEUCINE-RESPONSIVE REGULATORY PROTEIN"/>
    <property type="match status" value="1"/>
</dbReference>
<dbReference type="OrthoDB" id="34294at2"/>
<feature type="domain" description="HTH asnC-type" evidence="4">
    <location>
        <begin position="2"/>
        <end position="68"/>
    </location>
</feature>
<dbReference type="SUPFAM" id="SSF46785">
    <property type="entry name" value="Winged helix' DNA-binding domain"/>
    <property type="match status" value="1"/>
</dbReference>
<keyword evidence="3" id="KW-0804">Transcription</keyword>
<dbReference type="Gene3D" id="3.30.70.920">
    <property type="match status" value="1"/>
</dbReference>
<dbReference type="Gene3D" id="1.10.10.10">
    <property type="entry name" value="Winged helix-like DNA-binding domain superfamily/Winged helix DNA-binding domain"/>
    <property type="match status" value="1"/>
</dbReference>
<accession>A0A1I2IS89</accession>
<dbReference type="AlphaFoldDB" id="A0A1I2IS89"/>
<dbReference type="InterPro" id="IPR019888">
    <property type="entry name" value="Tscrpt_reg_AsnC-like"/>
</dbReference>
<dbReference type="SUPFAM" id="SSF54909">
    <property type="entry name" value="Dimeric alpha+beta barrel"/>
    <property type="match status" value="1"/>
</dbReference>
<dbReference type="InterPro" id="IPR019887">
    <property type="entry name" value="Tscrpt_reg_AsnC/Lrp_C"/>
</dbReference>
<dbReference type="Pfam" id="PF13412">
    <property type="entry name" value="HTH_24"/>
    <property type="match status" value="1"/>
</dbReference>
<evidence type="ECO:0000259" key="4">
    <source>
        <dbReference type="PROSITE" id="PS50956"/>
    </source>
</evidence>
<dbReference type="Proteomes" id="UP000183410">
    <property type="component" value="Unassembled WGS sequence"/>
</dbReference>
<keyword evidence="1" id="KW-0805">Transcription regulation</keyword>
<dbReference type="RefSeq" id="WP_046234539.1">
    <property type="nucleotide sequence ID" value="NZ_FONN01000041.1"/>
</dbReference>
<dbReference type="Pfam" id="PF01037">
    <property type="entry name" value="AsnC_trans_reg"/>
    <property type="match status" value="1"/>
</dbReference>